<name>A0AAU8LYF8_9BACT</name>
<accession>A0AAU8LYF8</accession>
<dbReference type="KEGG" id="eaj:Q3M24_05490"/>
<proteinExistence type="predicted"/>
<reference evidence="1" key="2">
    <citation type="submission" date="2024-06" db="EMBL/GenBank/DDBJ databases">
        <authorList>
            <person name="Plum-Jensen L.E."/>
            <person name="Schramm A."/>
            <person name="Marshall I.P.G."/>
        </authorList>
    </citation>
    <scope>NUCLEOTIDE SEQUENCE</scope>
    <source>
        <strain evidence="1">Rat1</strain>
    </source>
</reference>
<evidence type="ECO:0000313" key="1">
    <source>
        <dbReference type="EMBL" id="XCN74203.1"/>
    </source>
</evidence>
<dbReference type="InterPro" id="IPR021466">
    <property type="entry name" value="Put_rhamnosyl_transferase"/>
</dbReference>
<dbReference type="Pfam" id="PF11316">
    <property type="entry name" value="Rhamno_transf"/>
    <property type="match status" value="1"/>
</dbReference>
<dbReference type="AlphaFoldDB" id="A0AAU8LYF8"/>
<protein>
    <submittedName>
        <fullName evidence="1">Glycosyltransferase</fullName>
    </submittedName>
</protein>
<gene>
    <name evidence="1" type="ORF">Q3M24_05490</name>
</gene>
<organism evidence="1">
    <name type="scientific">Candidatus Electrothrix aestuarii</name>
    <dbReference type="NCBI Taxonomy" id="3062594"/>
    <lineage>
        <taxon>Bacteria</taxon>
        <taxon>Pseudomonadati</taxon>
        <taxon>Thermodesulfobacteriota</taxon>
        <taxon>Desulfobulbia</taxon>
        <taxon>Desulfobulbales</taxon>
        <taxon>Desulfobulbaceae</taxon>
        <taxon>Candidatus Electrothrix</taxon>
    </lineage>
</organism>
<reference evidence="1" key="1">
    <citation type="journal article" date="2024" name="Syst. Appl. Microbiol.">
        <title>First single-strain enrichments of Electrothrix cable bacteria, description of E. aestuarii sp. nov. and E. rattekaaiensis sp. nov., and proposal of a cable bacteria taxonomy following the rules of the SeqCode.</title>
        <authorList>
            <person name="Plum-Jensen L.E."/>
            <person name="Schramm A."/>
            <person name="Marshall I.P.G."/>
        </authorList>
    </citation>
    <scope>NUCLEOTIDE SEQUENCE</scope>
    <source>
        <strain evidence="1">Rat1</strain>
    </source>
</reference>
<sequence length="286" mass="34122">MCSPSYQHFLITRFNAPLVELDGRLPDHDWLVHRFALFDEFCFPSVCAQTNNAFVWLVFFDEKTPKEFRHRIQNYRELPAFTPCFVEYLDQYVLQRVITEHRNGSRWVISSRLDNDDAICCRFIERVQDEFRPEHLRFLNFRYGYYWHADRIYRMEDMSSPFVSLIEEGQRVTSAMSYDHTAIRKTGPVFQIEDIPGYLQVIHDRNLANRLPRSAWRVPRSFLSELFPLPVLRGRDNQFEIWLDWCDSFLRTCVRSVLPSRVRRLILLRRIGSTGAASPTEQEEKL</sequence>
<dbReference type="EMBL" id="CP159373">
    <property type="protein sequence ID" value="XCN74203.1"/>
    <property type="molecule type" value="Genomic_DNA"/>
</dbReference>